<reference evidence="1 2" key="1">
    <citation type="submission" date="2016-03" db="EMBL/GenBank/DDBJ databases">
        <title>Microsymbionts genomes from the relict species Vavilovia formosa (Stev.) Fed.</title>
        <authorList>
            <person name="Kopat V."/>
            <person name="Chirak E."/>
            <person name="Kimeklis A."/>
            <person name="Andronov E."/>
        </authorList>
    </citation>
    <scope>NUCLEOTIDE SEQUENCE [LARGE SCALE GENOMIC DNA]</scope>
    <source>
        <strain evidence="1 2">Vaf07</strain>
    </source>
</reference>
<protein>
    <submittedName>
        <fullName evidence="1">Uncharacterized protein</fullName>
    </submittedName>
</protein>
<sequence length="68" mass="8062">MREFWDYPYGVLVDCQTDGLRYMLDRVSYWGNSGWAYEVWGSSIIHVRFNDKDEAVYFAFMNDGVAFT</sequence>
<keyword evidence="2" id="KW-1185">Reference proteome</keyword>
<evidence type="ECO:0000313" key="2">
    <source>
        <dbReference type="Proteomes" id="UP000076574"/>
    </source>
</evidence>
<comment type="caution">
    <text evidence="1">The sequence shown here is derived from an EMBL/GenBank/DDBJ whole genome shotgun (WGS) entry which is preliminary data.</text>
</comment>
<dbReference type="AlphaFoldDB" id="A0A163XQN7"/>
<proteinExistence type="predicted"/>
<organism evidence="1 2">
    <name type="scientific">Tardiphaga robiniae</name>
    <dbReference type="NCBI Taxonomy" id="943830"/>
    <lineage>
        <taxon>Bacteria</taxon>
        <taxon>Pseudomonadati</taxon>
        <taxon>Pseudomonadota</taxon>
        <taxon>Alphaproteobacteria</taxon>
        <taxon>Hyphomicrobiales</taxon>
        <taxon>Nitrobacteraceae</taxon>
        <taxon>Tardiphaga</taxon>
    </lineage>
</organism>
<accession>A0A163XQN7</accession>
<dbReference type="EMBL" id="LVYV01000053">
    <property type="protein sequence ID" value="KZD21228.1"/>
    <property type="molecule type" value="Genomic_DNA"/>
</dbReference>
<name>A0A163XQN7_9BRAD</name>
<evidence type="ECO:0000313" key="1">
    <source>
        <dbReference type="EMBL" id="KZD21228.1"/>
    </source>
</evidence>
<gene>
    <name evidence="1" type="ORF">A4A58_15765</name>
</gene>
<dbReference type="Proteomes" id="UP000076574">
    <property type="component" value="Unassembled WGS sequence"/>
</dbReference>